<dbReference type="Proteomes" id="UP000214646">
    <property type="component" value="Unassembled WGS sequence"/>
</dbReference>
<reference evidence="3" key="1">
    <citation type="submission" date="2017-06" db="EMBL/GenBank/DDBJ databases">
        <title>Genome analysis of Fimbriiglobus ruber SP5, the first member of the order Planctomycetales with confirmed chitinolytic capability.</title>
        <authorList>
            <person name="Ravin N.V."/>
            <person name="Rakitin A.L."/>
            <person name="Ivanova A.A."/>
            <person name="Beletsky A.V."/>
            <person name="Kulichevskaya I.S."/>
            <person name="Mardanov A.V."/>
            <person name="Dedysh S.N."/>
        </authorList>
    </citation>
    <scope>NUCLEOTIDE SEQUENCE [LARGE SCALE GENOMIC DNA]</scope>
    <source>
        <strain evidence="3">SP5</strain>
    </source>
</reference>
<evidence type="ECO:0000256" key="1">
    <source>
        <dbReference type="SAM" id="MobiDB-lite"/>
    </source>
</evidence>
<organism evidence="2 3">
    <name type="scientific">Fimbriiglobus ruber</name>
    <dbReference type="NCBI Taxonomy" id="1908690"/>
    <lineage>
        <taxon>Bacteria</taxon>
        <taxon>Pseudomonadati</taxon>
        <taxon>Planctomycetota</taxon>
        <taxon>Planctomycetia</taxon>
        <taxon>Gemmatales</taxon>
        <taxon>Gemmataceae</taxon>
        <taxon>Fimbriiglobus</taxon>
    </lineage>
</organism>
<proteinExistence type="predicted"/>
<feature type="region of interest" description="Disordered" evidence="1">
    <location>
        <begin position="1"/>
        <end position="61"/>
    </location>
</feature>
<name>A0A225E0D1_9BACT</name>
<feature type="compositionally biased region" description="Basic and acidic residues" evidence="1">
    <location>
        <begin position="46"/>
        <end position="61"/>
    </location>
</feature>
<dbReference type="AlphaFoldDB" id="A0A225E0D1"/>
<comment type="caution">
    <text evidence="2">The sequence shown here is derived from an EMBL/GenBank/DDBJ whole genome shotgun (WGS) entry which is preliminary data.</text>
</comment>
<feature type="compositionally biased region" description="Basic and acidic residues" evidence="1">
    <location>
        <begin position="1"/>
        <end position="16"/>
    </location>
</feature>
<dbReference type="EMBL" id="NIDE01000004">
    <property type="protein sequence ID" value="OWK42949.1"/>
    <property type="molecule type" value="Genomic_DNA"/>
</dbReference>
<accession>A0A225E0D1</accession>
<evidence type="ECO:0000313" key="2">
    <source>
        <dbReference type="EMBL" id="OWK42949.1"/>
    </source>
</evidence>
<evidence type="ECO:0000313" key="3">
    <source>
        <dbReference type="Proteomes" id="UP000214646"/>
    </source>
</evidence>
<protein>
    <submittedName>
        <fullName evidence="2">Uncharacterized protein</fullName>
    </submittedName>
</protein>
<keyword evidence="3" id="KW-1185">Reference proteome</keyword>
<gene>
    <name evidence="2" type="ORF">FRUB_02548</name>
</gene>
<sequence length="61" mass="7041">MRMTRHDGPRGWDGRRERRAGKSGGRGQTEEYTGGDWCEQQSDFGAETRDIRESTHRVTDN</sequence>